<gene>
    <name evidence="2" type="ORF">IO89_02005</name>
</gene>
<dbReference type="Pfam" id="PF14897">
    <property type="entry name" value="EpsG"/>
    <property type="match status" value="1"/>
</dbReference>
<comment type="caution">
    <text evidence="2">The sequence shown here is derived from an EMBL/GenBank/DDBJ whole genome shotgun (WGS) entry which is preliminary data.</text>
</comment>
<dbReference type="STRING" id="421072.SAMN04488097_1364"/>
<feature type="transmembrane region" description="Helical" evidence="1">
    <location>
        <begin position="173"/>
        <end position="197"/>
    </location>
</feature>
<name>A0A085BLN6_9FLAO</name>
<reference evidence="2 3" key="1">
    <citation type="submission" date="2014-07" db="EMBL/GenBank/DDBJ databases">
        <title>Epilithonimonas lactis LMG 22401 Genome.</title>
        <authorList>
            <person name="Pipes S.E."/>
            <person name="Stropko S.J."/>
        </authorList>
    </citation>
    <scope>NUCLEOTIDE SEQUENCE [LARGE SCALE GENOMIC DNA]</scope>
    <source>
        <strain evidence="2 3">LMG 24401</strain>
    </source>
</reference>
<keyword evidence="1" id="KW-0472">Membrane</keyword>
<organism evidence="2 3">
    <name type="scientific">Epilithonimonas lactis</name>
    <dbReference type="NCBI Taxonomy" id="421072"/>
    <lineage>
        <taxon>Bacteria</taxon>
        <taxon>Pseudomonadati</taxon>
        <taxon>Bacteroidota</taxon>
        <taxon>Flavobacteriia</taxon>
        <taxon>Flavobacteriales</taxon>
        <taxon>Weeksellaceae</taxon>
        <taxon>Chryseobacterium group</taxon>
        <taxon>Epilithonimonas</taxon>
    </lineage>
</organism>
<dbReference type="Proteomes" id="UP000028623">
    <property type="component" value="Unassembled WGS sequence"/>
</dbReference>
<dbReference type="AlphaFoldDB" id="A0A085BLN6"/>
<dbReference type="OrthoDB" id="1424730at2"/>
<protein>
    <recommendedName>
        <fullName evidence="4">EpsG family protein</fullName>
    </recommendedName>
</protein>
<dbReference type="RefSeq" id="WP_034973164.1">
    <property type="nucleotide sequence ID" value="NZ_FOFI01000002.1"/>
</dbReference>
<dbReference type="EMBL" id="JPLY01000001">
    <property type="protein sequence ID" value="KFC23381.1"/>
    <property type="molecule type" value="Genomic_DNA"/>
</dbReference>
<evidence type="ECO:0008006" key="4">
    <source>
        <dbReference type="Google" id="ProtNLM"/>
    </source>
</evidence>
<keyword evidence="3" id="KW-1185">Reference proteome</keyword>
<proteinExistence type="predicted"/>
<keyword evidence="1" id="KW-1133">Transmembrane helix</keyword>
<feature type="transmembrane region" description="Helical" evidence="1">
    <location>
        <begin position="33"/>
        <end position="52"/>
    </location>
</feature>
<evidence type="ECO:0000256" key="1">
    <source>
        <dbReference type="SAM" id="Phobius"/>
    </source>
</evidence>
<feature type="transmembrane region" description="Helical" evidence="1">
    <location>
        <begin position="337"/>
        <end position="356"/>
    </location>
</feature>
<evidence type="ECO:0000313" key="3">
    <source>
        <dbReference type="Proteomes" id="UP000028623"/>
    </source>
</evidence>
<feature type="transmembrane region" description="Helical" evidence="1">
    <location>
        <begin position="6"/>
        <end position="24"/>
    </location>
</feature>
<feature type="transmembrane region" description="Helical" evidence="1">
    <location>
        <begin position="130"/>
        <end position="147"/>
    </location>
</feature>
<feature type="transmembrane region" description="Helical" evidence="1">
    <location>
        <begin position="306"/>
        <end position="325"/>
    </location>
</feature>
<feature type="transmembrane region" description="Helical" evidence="1">
    <location>
        <begin position="209"/>
        <end position="234"/>
    </location>
</feature>
<keyword evidence="1" id="KW-0812">Transmembrane</keyword>
<accession>A0A085BLN6</accession>
<feature type="transmembrane region" description="Helical" evidence="1">
    <location>
        <begin position="254"/>
        <end position="272"/>
    </location>
</feature>
<feature type="transmembrane region" description="Helical" evidence="1">
    <location>
        <begin position="284"/>
        <end position="300"/>
    </location>
</feature>
<dbReference type="eggNOG" id="ENOG502ZASS">
    <property type="taxonomic scope" value="Bacteria"/>
</dbReference>
<feature type="transmembrane region" description="Helical" evidence="1">
    <location>
        <begin position="98"/>
        <end position="123"/>
    </location>
</feature>
<dbReference type="InterPro" id="IPR049458">
    <property type="entry name" value="EpsG-like"/>
</dbReference>
<evidence type="ECO:0000313" key="2">
    <source>
        <dbReference type="EMBL" id="KFC23381.1"/>
    </source>
</evidence>
<sequence>MTILHPAYTILFVMLILFSFQEVYGNSEKKSSLSVWLVGIVMIVLAGLRGNVGADYPVYRTFYNLYFPTIDYSELIDKMLLRKNDLEIEWMYVMLNKFVFAFGGPFQTFTIVSACISIGIKLWTFRKDSAYPVFSALILLIPGYFIADSGHMRQALGMSICILSYQFIKERKLGWFLLCLYVAYGFHKSAIIFMPAYWLVTIPMNSKRIFYAVIACIILSPFQIYNLFAGFLGSLNLQDVSNGYNGYIGYEDKASSFMDGIMILNAFLLVMYDKEACQRVWYYEYIRNIMVMGVCLYFIFRDNPVFSTRLVGVYVGFGALLIPNIIYGMEKVNMRRFWHFFFVSFMIFYYFVFAQYQGKAGRFTPETYTNFLWNY</sequence>